<evidence type="ECO:0000313" key="2">
    <source>
        <dbReference type="Proteomes" id="UP001236507"/>
    </source>
</evidence>
<dbReference type="EMBL" id="JASHIF010000002">
    <property type="protein sequence ID" value="MDI9857935.1"/>
    <property type="molecule type" value="Genomic_DNA"/>
</dbReference>
<protein>
    <submittedName>
        <fullName evidence="1">Uncharacterized protein</fullName>
    </submittedName>
</protein>
<comment type="caution">
    <text evidence="1">The sequence shown here is derived from an EMBL/GenBank/DDBJ whole genome shotgun (WGS) entry which is preliminary data.</text>
</comment>
<gene>
    <name evidence="1" type="ORF">QM524_01815</name>
</gene>
<keyword evidence="2" id="KW-1185">Reference proteome</keyword>
<proteinExistence type="predicted"/>
<evidence type="ECO:0000313" key="1">
    <source>
        <dbReference type="EMBL" id="MDI9857935.1"/>
    </source>
</evidence>
<organism evidence="1 2">
    <name type="scientific">Flectobacillus roseus</name>
    <dbReference type="NCBI Taxonomy" id="502259"/>
    <lineage>
        <taxon>Bacteria</taxon>
        <taxon>Pseudomonadati</taxon>
        <taxon>Bacteroidota</taxon>
        <taxon>Cytophagia</taxon>
        <taxon>Cytophagales</taxon>
        <taxon>Flectobacillaceae</taxon>
        <taxon>Flectobacillus</taxon>
    </lineage>
</organism>
<accession>A0ABT6Y305</accession>
<name>A0ABT6Y305_9BACT</name>
<dbReference type="Proteomes" id="UP001236507">
    <property type="component" value="Unassembled WGS sequence"/>
</dbReference>
<reference evidence="1 2" key="1">
    <citation type="submission" date="2023-05" db="EMBL/GenBank/DDBJ databases">
        <title>Novel species of genus Flectobacillus isolated from stream in China.</title>
        <authorList>
            <person name="Lu H."/>
        </authorList>
    </citation>
    <scope>NUCLEOTIDE SEQUENCE [LARGE SCALE GENOMIC DNA]</scope>
    <source>
        <strain evidence="1 2">KCTC 42575</strain>
    </source>
</reference>
<sequence>MAKYEDEILAALHQNTLVMQQMVAQQNPTNAQKSDVSGLKAFIKVAVDNPKTTIAGLGIFVCEIIKVFIPEMHEKLEMTKAGLESYLGYKAVDASVKPKVPPKEEEVVAG</sequence>
<dbReference type="RefSeq" id="WP_283343212.1">
    <property type="nucleotide sequence ID" value="NZ_JASHIF010000002.1"/>
</dbReference>